<feature type="domain" description="Methyl-accepting transducer" evidence="6">
    <location>
        <begin position="294"/>
        <end position="516"/>
    </location>
</feature>
<dbReference type="PROSITE" id="PS50885">
    <property type="entry name" value="HAMP"/>
    <property type="match status" value="1"/>
</dbReference>
<gene>
    <name evidence="8" type="ORF">HEQ75_04735</name>
</gene>
<feature type="domain" description="HAMP" evidence="7">
    <location>
        <begin position="200"/>
        <end position="253"/>
    </location>
</feature>
<dbReference type="InterPro" id="IPR047347">
    <property type="entry name" value="YvaQ-like_sensor"/>
</dbReference>
<keyword evidence="5" id="KW-1133">Transmembrane helix</keyword>
<dbReference type="SMART" id="SM00283">
    <property type="entry name" value="MA"/>
    <property type="match status" value="1"/>
</dbReference>
<keyword evidence="9" id="KW-1185">Reference proteome</keyword>
<dbReference type="Gene3D" id="1.10.8.500">
    <property type="entry name" value="HAMP domain in histidine kinase"/>
    <property type="match status" value="1"/>
</dbReference>
<accession>A0ABX1E3R3</accession>
<dbReference type="PANTHER" id="PTHR32089">
    <property type="entry name" value="METHYL-ACCEPTING CHEMOTAXIS PROTEIN MCPB"/>
    <property type="match status" value="1"/>
</dbReference>
<name>A0ABX1E3R3_9PROT</name>
<evidence type="ECO:0000256" key="5">
    <source>
        <dbReference type="SAM" id="Phobius"/>
    </source>
</evidence>
<dbReference type="SUPFAM" id="SSF58104">
    <property type="entry name" value="Methyl-accepting chemotaxis protein (MCP) signaling domain"/>
    <property type="match status" value="1"/>
</dbReference>
<feature type="region of interest" description="Disordered" evidence="4">
    <location>
        <begin position="491"/>
        <end position="529"/>
    </location>
</feature>
<evidence type="ECO:0000256" key="3">
    <source>
        <dbReference type="PROSITE-ProRule" id="PRU00284"/>
    </source>
</evidence>
<protein>
    <submittedName>
        <fullName evidence="8">HAMP domain-containing protein</fullName>
    </submittedName>
</protein>
<comment type="caution">
    <text evidence="8">The sequence shown here is derived from an EMBL/GenBank/DDBJ whole genome shotgun (WGS) entry which is preliminary data.</text>
</comment>
<organism evidence="8 9">
    <name type="scientific">Falsiroseomonas selenitidurans</name>
    <dbReference type="NCBI Taxonomy" id="2716335"/>
    <lineage>
        <taxon>Bacteria</taxon>
        <taxon>Pseudomonadati</taxon>
        <taxon>Pseudomonadota</taxon>
        <taxon>Alphaproteobacteria</taxon>
        <taxon>Acetobacterales</taxon>
        <taxon>Roseomonadaceae</taxon>
        <taxon>Falsiroseomonas</taxon>
    </lineage>
</organism>
<keyword evidence="5" id="KW-0812">Transmembrane</keyword>
<keyword evidence="5" id="KW-0472">Membrane</keyword>
<feature type="compositionally biased region" description="Basic and acidic residues" evidence="4">
    <location>
        <begin position="511"/>
        <end position="524"/>
    </location>
</feature>
<evidence type="ECO:0000313" key="8">
    <source>
        <dbReference type="EMBL" id="NKC30157.1"/>
    </source>
</evidence>
<dbReference type="InterPro" id="IPR004089">
    <property type="entry name" value="MCPsignal_dom"/>
</dbReference>
<dbReference type="InterPro" id="IPR009875">
    <property type="entry name" value="PilZ_domain"/>
</dbReference>
<feature type="compositionally biased region" description="Polar residues" evidence="4">
    <location>
        <begin position="491"/>
        <end position="510"/>
    </location>
</feature>
<evidence type="ECO:0000256" key="4">
    <source>
        <dbReference type="SAM" id="MobiDB-lite"/>
    </source>
</evidence>
<dbReference type="Pfam" id="PF12729">
    <property type="entry name" value="4HB_MCP_1"/>
    <property type="match status" value="1"/>
</dbReference>
<evidence type="ECO:0000256" key="1">
    <source>
        <dbReference type="ARBA" id="ARBA00023224"/>
    </source>
</evidence>
<evidence type="ECO:0000259" key="6">
    <source>
        <dbReference type="PROSITE" id="PS50111"/>
    </source>
</evidence>
<dbReference type="Pfam" id="PF07238">
    <property type="entry name" value="PilZ"/>
    <property type="match status" value="1"/>
</dbReference>
<dbReference type="PRINTS" id="PR00260">
    <property type="entry name" value="CHEMTRNSDUCR"/>
</dbReference>
<dbReference type="EMBL" id="JAAVNE010000005">
    <property type="protein sequence ID" value="NKC30157.1"/>
    <property type="molecule type" value="Genomic_DNA"/>
</dbReference>
<evidence type="ECO:0000313" key="9">
    <source>
        <dbReference type="Proteomes" id="UP000787635"/>
    </source>
</evidence>
<dbReference type="InterPro" id="IPR003660">
    <property type="entry name" value="HAMP_dom"/>
</dbReference>
<dbReference type="Gene3D" id="1.10.287.950">
    <property type="entry name" value="Methyl-accepting chemotaxis protein"/>
    <property type="match status" value="1"/>
</dbReference>
<dbReference type="PANTHER" id="PTHR32089:SF112">
    <property type="entry name" value="LYSOZYME-LIKE PROTEIN-RELATED"/>
    <property type="match status" value="1"/>
</dbReference>
<keyword evidence="1 3" id="KW-0807">Transducer</keyword>
<dbReference type="SMART" id="SM00304">
    <property type="entry name" value="HAMP"/>
    <property type="match status" value="2"/>
</dbReference>
<dbReference type="CDD" id="cd06225">
    <property type="entry name" value="HAMP"/>
    <property type="match status" value="1"/>
</dbReference>
<dbReference type="SUPFAM" id="SSF141371">
    <property type="entry name" value="PilZ domain-like"/>
    <property type="match status" value="1"/>
</dbReference>
<dbReference type="CDD" id="cd19411">
    <property type="entry name" value="MCP2201-like_sensor"/>
    <property type="match status" value="1"/>
</dbReference>
<dbReference type="Pfam" id="PF00015">
    <property type="entry name" value="MCPsignal"/>
    <property type="match status" value="1"/>
</dbReference>
<proteinExistence type="inferred from homology"/>
<evidence type="ECO:0000259" key="7">
    <source>
        <dbReference type="PROSITE" id="PS50885"/>
    </source>
</evidence>
<feature type="transmembrane region" description="Helical" evidence="5">
    <location>
        <begin position="177"/>
        <end position="198"/>
    </location>
</feature>
<evidence type="ECO:0000256" key="2">
    <source>
        <dbReference type="ARBA" id="ARBA00029447"/>
    </source>
</evidence>
<dbReference type="InterPro" id="IPR004090">
    <property type="entry name" value="Chemotax_Me-accpt_rcpt"/>
</dbReference>
<dbReference type="InterPro" id="IPR024478">
    <property type="entry name" value="HlyB_4HB_MCP"/>
</dbReference>
<dbReference type="Pfam" id="PF00672">
    <property type="entry name" value="HAMP"/>
    <property type="match status" value="1"/>
</dbReference>
<reference evidence="8 9" key="1">
    <citation type="submission" date="2020-03" db="EMBL/GenBank/DDBJ databases">
        <title>Roseomonas selenitidurans sp. nov. isolated from urban soil.</title>
        <authorList>
            <person name="Liu H."/>
        </authorList>
    </citation>
    <scope>NUCLEOTIDE SEQUENCE [LARGE SCALE GENOMIC DNA]</scope>
    <source>
        <strain evidence="8 9">BU-1</strain>
    </source>
</reference>
<sequence>MAVLTLLVALAAIAVQRVNGISASLATINDINSVKQRYAINFRGSVHDRAISLRDVVLVSVPAERDAALAEIARLAADYAASATRLDAMMASGAEVTPGEQRILTSIKETEARTMPLVAAVVAARQAGDAARAHALLLDQARPAFVEWLARINQFIDLQEEKNRLIARQARDVAEGFQVLMLALLAGGLLLGAGIALWSMRAIAPLRALSRAMLRMADGDLALEVPGRGRRDEVGSMAHAVEVFRTQGQEAQRLRAEQEAQRSAAHATQVAALRGMADRVEGETVAAMEGISRQARQLAEGAEAMAGAVARVDANAGAVGTAAQESLHVAETVASAAEQLTASIRGITQQVREAAEVSRATAADSTETEAVIVALSAAVGQIGAVTRLIQEIAGKTNLLALNATIEAARAGDAGKGFAVVASEVKGLAAQTAKATEEIGQHIEAVSQRTAAAVETVQRIAQSVARMDALAAGLADAVGQQDSATREIARSIASSTQATREVTQRIGQVSTDAREAGERAGRSRQETATLAAEAEGLTRQVVEILRTAVPEVDRRSNPRSPAAGQAVLEIGRQKLTVEMQDLAVGGVGVLGELEVEPGTRGTLHLPGQPPRPVELRNRKGGRAGFAFLDAVKLGQAA</sequence>
<dbReference type="PROSITE" id="PS50111">
    <property type="entry name" value="CHEMOTAXIS_TRANSDUC_2"/>
    <property type="match status" value="1"/>
</dbReference>
<comment type="similarity">
    <text evidence="2">Belongs to the methyl-accepting chemotaxis (MCP) protein family.</text>
</comment>
<dbReference type="Proteomes" id="UP000787635">
    <property type="component" value="Unassembled WGS sequence"/>
</dbReference>